<reference evidence="1" key="1">
    <citation type="submission" date="2021-03" db="EMBL/GenBank/DDBJ databases">
        <title>novel species isolated from a fishpond in China.</title>
        <authorList>
            <person name="Lu H."/>
            <person name="Cai Z."/>
        </authorList>
    </citation>
    <scope>NUCLEOTIDE SEQUENCE</scope>
    <source>
        <strain evidence="1">JCM 30855</strain>
    </source>
</reference>
<dbReference type="RefSeq" id="WP_206573722.1">
    <property type="nucleotide sequence ID" value="NZ_JAFKCV010000005.1"/>
</dbReference>
<name>A0A939IRF7_9ALTE</name>
<dbReference type="AlphaFoldDB" id="A0A939IRF7"/>
<gene>
    <name evidence="1" type="ORF">J0A66_10245</name>
</gene>
<dbReference type="EMBL" id="JAFKCV010000005">
    <property type="protein sequence ID" value="MBN7825602.1"/>
    <property type="molecule type" value="Genomic_DNA"/>
</dbReference>
<comment type="caution">
    <text evidence="1">The sequence shown here is derived from an EMBL/GenBank/DDBJ whole genome shotgun (WGS) entry which is preliminary data.</text>
</comment>
<protein>
    <submittedName>
        <fullName evidence="1">Uncharacterized protein</fullName>
    </submittedName>
</protein>
<proteinExistence type="predicted"/>
<sequence>MKKLAALGFIVLALLLVPYSYPYWPSGKMQDYALIWVKGDEISQLFVLADQLEYERVHMCLNRPQPWVETIGERKYVSDSDQNFKKLRSAVIDAGLPCFWAQKQNGSWSFPGSSDVHFFTNAKGEMKQTINRYYVLSQENIDGICTKKHSGNISLQRCTVKMFGNWYAGKELMTVLWKDVEEQT</sequence>
<evidence type="ECO:0000313" key="1">
    <source>
        <dbReference type="EMBL" id="MBN7825602.1"/>
    </source>
</evidence>
<keyword evidence="2" id="KW-1185">Reference proteome</keyword>
<organism evidence="1 2">
    <name type="scientific">Bowmanella dokdonensis</name>
    <dbReference type="NCBI Taxonomy" id="751969"/>
    <lineage>
        <taxon>Bacteria</taxon>
        <taxon>Pseudomonadati</taxon>
        <taxon>Pseudomonadota</taxon>
        <taxon>Gammaproteobacteria</taxon>
        <taxon>Alteromonadales</taxon>
        <taxon>Alteromonadaceae</taxon>
        <taxon>Bowmanella</taxon>
    </lineage>
</organism>
<accession>A0A939IRF7</accession>
<evidence type="ECO:0000313" key="2">
    <source>
        <dbReference type="Proteomes" id="UP000664654"/>
    </source>
</evidence>
<dbReference type="Proteomes" id="UP000664654">
    <property type="component" value="Unassembled WGS sequence"/>
</dbReference>